<evidence type="ECO:0000256" key="1">
    <source>
        <dbReference type="SAM" id="Phobius"/>
    </source>
</evidence>
<dbReference type="EMBL" id="CAKOGP040001668">
    <property type="protein sequence ID" value="CAJ1946329.1"/>
    <property type="molecule type" value="Genomic_DNA"/>
</dbReference>
<gene>
    <name evidence="3" type="ORF">CYCCA115_LOCUS10470</name>
</gene>
<keyword evidence="1" id="KW-0812">Transmembrane</keyword>
<evidence type="ECO:0000313" key="3">
    <source>
        <dbReference type="EMBL" id="CAJ1946329.1"/>
    </source>
</evidence>
<dbReference type="SMART" id="SM00332">
    <property type="entry name" value="PP2Cc"/>
    <property type="match status" value="1"/>
</dbReference>
<dbReference type="GO" id="GO:0004722">
    <property type="term" value="F:protein serine/threonine phosphatase activity"/>
    <property type="evidence" value="ECO:0007669"/>
    <property type="project" value="InterPro"/>
</dbReference>
<dbReference type="CDD" id="cd00143">
    <property type="entry name" value="PP2Cc"/>
    <property type="match status" value="1"/>
</dbReference>
<dbReference type="InterPro" id="IPR015655">
    <property type="entry name" value="PP2C"/>
</dbReference>
<dbReference type="PROSITE" id="PS51746">
    <property type="entry name" value="PPM_2"/>
    <property type="match status" value="1"/>
</dbReference>
<dbReference type="Gene3D" id="3.60.40.10">
    <property type="entry name" value="PPM-type phosphatase domain"/>
    <property type="match status" value="1"/>
</dbReference>
<keyword evidence="4" id="KW-1185">Reference proteome</keyword>
<comment type="caution">
    <text evidence="3">The sequence shown here is derived from an EMBL/GenBank/DDBJ whole genome shotgun (WGS) entry which is preliminary data.</text>
</comment>
<dbReference type="Proteomes" id="UP001295423">
    <property type="component" value="Unassembled WGS sequence"/>
</dbReference>
<protein>
    <recommendedName>
        <fullName evidence="2">PPM-type phosphatase domain-containing protein</fullName>
    </recommendedName>
</protein>
<dbReference type="InterPro" id="IPR001932">
    <property type="entry name" value="PPM-type_phosphatase-like_dom"/>
</dbReference>
<evidence type="ECO:0000259" key="2">
    <source>
        <dbReference type="PROSITE" id="PS51746"/>
    </source>
</evidence>
<dbReference type="SUPFAM" id="SSF81606">
    <property type="entry name" value="PP2C-like"/>
    <property type="match status" value="1"/>
</dbReference>
<dbReference type="InterPro" id="IPR036457">
    <property type="entry name" value="PPM-type-like_dom_sf"/>
</dbReference>
<organism evidence="3 4">
    <name type="scientific">Cylindrotheca closterium</name>
    <dbReference type="NCBI Taxonomy" id="2856"/>
    <lineage>
        <taxon>Eukaryota</taxon>
        <taxon>Sar</taxon>
        <taxon>Stramenopiles</taxon>
        <taxon>Ochrophyta</taxon>
        <taxon>Bacillariophyta</taxon>
        <taxon>Bacillariophyceae</taxon>
        <taxon>Bacillariophycidae</taxon>
        <taxon>Bacillariales</taxon>
        <taxon>Bacillariaceae</taxon>
        <taxon>Cylindrotheca</taxon>
    </lineage>
</organism>
<dbReference type="PANTHER" id="PTHR47992">
    <property type="entry name" value="PROTEIN PHOSPHATASE"/>
    <property type="match status" value="1"/>
</dbReference>
<proteinExistence type="predicted"/>
<accession>A0AAD2CWW1</accession>
<dbReference type="AlphaFoldDB" id="A0AAD2CWW1"/>
<reference evidence="3" key="1">
    <citation type="submission" date="2023-08" db="EMBL/GenBank/DDBJ databases">
        <authorList>
            <person name="Audoor S."/>
            <person name="Bilcke G."/>
        </authorList>
    </citation>
    <scope>NUCLEOTIDE SEQUENCE</scope>
</reference>
<feature type="transmembrane region" description="Helical" evidence="1">
    <location>
        <begin position="29"/>
        <end position="48"/>
    </location>
</feature>
<evidence type="ECO:0000313" key="4">
    <source>
        <dbReference type="Proteomes" id="UP001295423"/>
    </source>
</evidence>
<feature type="domain" description="PPM-type phosphatase" evidence="2">
    <location>
        <begin position="168"/>
        <end position="452"/>
    </location>
</feature>
<name>A0AAD2CWW1_9STRA</name>
<dbReference type="Pfam" id="PF00481">
    <property type="entry name" value="PP2C"/>
    <property type="match status" value="1"/>
</dbReference>
<keyword evidence="1" id="KW-1133">Transmembrane helix</keyword>
<sequence>MRKKLPQQAHPQLFHDTHETKKRMDARRVTLIVIVIALCPLTIFNSTANKGQDIHVQKTKERAVLRSQSSKTIPLLPDFPKPFDGDEARWHIWATKQPLGTYQYSQSAAILHFPYTELNPSYKSLMHEETIMLEPNEYPPSIVMKGLDFKFVDPTMCFVLTRKGFKPAVGMDTDNSVNQDRLVMMSFPEKKNDFWIGLFDGHGELGHVTSHSASLEFPAKLSELDSLTSSITLSEEDTKKRLREIFLHVDKSLPRNLNAGGSTAISIWKHGKSLYVSNLGDSQAFLASYDKNGKDVKIIYITKPHKPDLPEERKRIIAAGGMVEDSPFPGFSARVLVPIDAMNAMALAMSRALGDFEAKKIGVSGEPTTEVVDLKALPKDRQYFVVAATDGIFDEIKPQEVADRVAKSLTVLRAGSLPECLEELIRKSSNKWFTSPGMELYRDDISIAVHRLII</sequence>
<keyword evidence="1" id="KW-0472">Membrane</keyword>